<evidence type="ECO:0000256" key="10">
    <source>
        <dbReference type="RuleBase" id="RU000544"/>
    </source>
</evidence>
<evidence type="ECO:0000256" key="2">
    <source>
        <dbReference type="ARBA" id="ARBA00012118"/>
    </source>
</evidence>
<keyword evidence="6 10" id="KW-0418">Kinase</keyword>
<name>A0A5J6VLZ5_9VIRU</name>
<keyword evidence="7 10" id="KW-0067">ATP-binding</keyword>
<dbReference type="PANTHER" id="PTHR11441:SF0">
    <property type="entry name" value="THYMIDINE KINASE, CYTOSOLIC"/>
    <property type="match status" value="1"/>
</dbReference>
<dbReference type="PANTHER" id="PTHR11441">
    <property type="entry name" value="THYMIDINE KINASE"/>
    <property type="match status" value="1"/>
</dbReference>
<dbReference type="Pfam" id="PF00265">
    <property type="entry name" value="TK"/>
    <property type="match status" value="1"/>
</dbReference>
<dbReference type="GO" id="GO:0071897">
    <property type="term" value="P:DNA biosynthetic process"/>
    <property type="evidence" value="ECO:0007669"/>
    <property type="project" value="UniProtKB-KW"/>
</dbReference>
<dbReference type="GO" id="GO:0005524">
    <property type="term" value="F:ATP binding"/>
    <property type="evidence" value="ECO:0007669"/>
    <property type="project" value="UniProtKB-KW"/>
</dbReference>
<dbReference type="GO" id="GO:0004797">
    <property type="term" value="F:thymidine kinase activity"/>
    <property type="evidence" value="ECO:0007669"/>
    <property type="project" value="UniProtKB-EC"/>
</dbReference>
<dbReference type="SUPFAM" id="SSF52540">
    <property type="entry name" value="P-loop containing nucleoside triphosphate hydrolases"/>
    <property type="match status" value="1"/>
</dbReference>
<evidence type="ECO:0000256" key="6">
    <source>
        <dbReference type="ARBA" id="ARBA00022777"/>
    </source>
</evidence>
<proteinExistence type="inferred from homology"/>
<evidence type="ECO:0000256" key="8">
    <source>
        <dbReference type="PIRSR" id="PIRSR035805-1"/>
    </source>
</evidence>
<dbReference type="EMBL" id="MN448289">
    <property type="protein sequence ID" value="QFG74627.1"/>
    <property type="molecule type" value="Genomic_DNA"/>
</dbReference>
<dbReference type="InterPro" id="IPR001267">
    <property type="entry name" value="Thymidine_kinase"/>
</dbReference>
<organism evidence="12">
    <name type="scientific">Megaviridae environmental sample</name>
    <dbReference type="NCBI Taxonomy" id="1737588"/>
    <lineage>
        <taxon>Viruses</taxon>
        <taxon>Varidnaviria</taxon>
        <taxon>Bamfordvirae</taxon>
        <taxon>Nucleocytoviricota</taxon>
        <taxon>Megaviricetes</taxon>
        <taxon>Imitervirales</taxon>
        <taxon>Mimiviridae</taxon>
        <taxon>environmental samples</taxon>
    </lineage>
</organism>
<accession>A0A5J6VLZ5</accession>
<reference evidence="12" key="1">
    <citation type="journal article" date="2019" name="Philos. Trans. R. Soc. Lond., B, Biol. Sci.">
        <title>Targeted metagenomic recovery of four divergent viruses reveals shared and distinctive characteristics of giant viruses of marine eukaryotes.</title>
        <authorList>
            <person name="Needham D.M."/>
            <person name="Poirier C."/>
            <person name="Hehenberger E."/>
            <person name="Jimenez V."/>
            <person name="Swalwell J.E."/>
            <person name="Santoro A.E."/>
            <person name="Worden A.Z."/>
        </authorList>
    </citation>
    <scope>NUCLEOTIDE SEQUENCE</scope>
    <source>
        <strain evidence="12">MPacV-611</strain>
    </source>
</reference>
<evidence type="ECO:0000256" key="9">
    <source>
        <dbReference type="PIRSR" id="PIRSR035805-2"/>
    </source>
</evidence>
<evidence type="ECO:0000256" key="11">
    <source>
        <dbReference type="RuleBase" id="RU004165"/>
    </source>
</evidence>
<evidence type="ECO:0000313" key="12">
    <source>
        <dbReference type="EMBL" id="QFG74627.1"/>
    </source>
</evidence>
<keyword evidence="4 10" id="KW-0808">Transferase</keyword>
<dbReference type="Gene3D" id="3.30.60.20">
    <property type="match status" value="1"/>
</dbReference>
<evidence type="ECO:0000256" key="3">
    <source>
        <dbReference type="ARBA" id="ARBA00022634"/>
    </source>
</evidence>
<feature type="binding site" evidence="9">
    <location>
        <begin position="162"/>
        <end position="165"/>
    </location>
    <ligand>
        <name>substrate</name>
    </ligand>
</feature>
<protein>
    <recommendedName>
        <fullName evidence="2 10">Thymidine kinase</fullName>
        <ecNumber evidence="2 10">2.7.1.21</ecNumber>
    </recommendedName>
</protein>
<comment type="similarity">
    <text evidence="1 11">Belongs to the thymidine kinase family.</text>
</comment>
<evidence type="ECO:0000256" key="1">
    <source>
        <dbReference type="ARBA" id="ARBA00007587"/>
    </source>
</evidence>
<dbReference type="InterPro" id="IPR027417">
    <property type="entry name" value="P-loop_NTPase"/>
</dbReference>
<dbReference type="Gene3D" id="3.40.50.300">
    <property type="entry name" value="P-loop containing nucleotide triphosphate hydrolases"/>
    <property type="match status" value="1"/>
</dbReference>
<comment type="catalytic activity">
    <reaction evidence="10">
        <text>thymidine + ATP = dTMP + ADP + H(+)</text>
        <dbReference type="Rhea" id="RHEA:19129"/>
        <dbReference type="ChEBI" id="CHEBI:15378"/>
        <dbReference type="ChEBI" id="CHEBI:17748"/>
        <dbReference type="ChEBI" id="CHEBI:30616"/>
        <dbReference type="ChEBI" id="CHEBI:63528"/>
        <dbReference type="ChEBI" id="CHEBI:456216"/>
        <dbReference type="EC" id="2.7.1.21"/>
    </reaction>
</comment>
<evidence type="ECO:0000256" key="7">
    <source>
        <dbReference type="ARBA" id="ARBA00022840"/>
    </source>
</evidence>
<evidence type="ECO:0000256" key="4">
    <source>
        <dbReference type="ARBA" id="ARBA00022679"/>
    </source>
</evidence>
<dbReference type="SUPFAM" id="SSF57716">
    <property type="entry name" value="Glucocorticoid receptor-like (DNA-binding domain)"/>
    <property type="match status" value="1"/>
</dbReference>
<feature type="active site" description="Proton acceptor" evidence="8">
    <location>
        <position position="84"/>
    </location>
</feature>
<dbReference type="PIRSF" id="PIRSF035805">
    <property type="entry name" value="TK_cell"/>
    <property type="match status" value="1"/>
</dbReference>
<keyword evidence="3 10" id="KW-0237">DNA synthesis</keyword>
<dbReference type="GO" id="GO:0046104">
    <property type="term" value="P:thymidine metabolic process"/>
    <property type="evidence" value="ECO:0007669"/>
    <property type="project" value="TreeGrafter"/>
</dbReference>
<sequence>MAKLDIIIGPMFAGKSSELLRRIKLLKVLNKNYLVAKPAIDTRYSESHIVSHDLIQEKCVTFNTVHDIVQFPLGGDIDTIFIDEAQFFPDLIKDVLFIVEKLKINVVVSGLNGDSERKTFGDILELIPYCDSITKLNALCKICMDGTPGIFTHRLKDDTQQVLIGSTNEFIPVCRKHYIELNKITN</sequence>
<dbReference type="EC" id="2.7.1.21" evidence="2 10"/>
<evidence type="ECO:0000256" key="5">
    <source>
        <dbReference type="ARBA" id="ARBA00022741"/>
    </source>
</evidence>
<keyword evidence="5 10" id="KW-0547">Nucleotide-binding</keyword>